<dbReference type="Gene3D" id="1.10.287.130">
    <property type="match status" value="1"/>
</dbReference>
<proteinExistence type="predicted"/>
<dbReference type="HOGENOM" id="CLU_255983_0_0_7"/>
<reference evidence="16 17" key="1">
    <citation type="journal article" date="2009" name="Genome Res.">
        <title>Whole genome sequence of Desulfovibrio magneticus strain RS-1 revealed common gene clusters in magnetotactic bacteria.</title>
        <authorList>
            <person name="Nakazawa H."/>
            <person name="Arakaki A."/>
            <person name="Narita-Yamada S."/>
            <person name="Yashiro I."/>
            <person name="Jinno K."/>
            <person name="Aoki N."/>
            <person name="Tsuruyama A."/>
            <person name="Okamura Y."/>
            <person name="Tanikawa S."/>
            <person name="Fujita N."/>
            <person name="Takeyama H."/>
            <person name="Matsunaga T."/>
        </authorList>
    </citation>
    <scope>NUCLEOTIDE SEQUENCE [LARGE SCALE GENOMIC DNA]</scope>
    <source>
        <strain evidence="17">ATCC 700980 / DSM 13731 / RS-1</strain>
    </source>
</reference>
<dbReference type="CDD" id="cd16922">
    <property type="entry name" value="HATPase_EvgS-ArcB-TorS-like"/>
    <property type="match status" value="1"/>
</dbReference>
<feature type="domain" description="PAC" evidence="15">
    <location>
        <begin position="686"/>
        <end position="738"/>
    </location>
</feature>
<keyword evidence="17" id="KW-1185">Reference proteome</keyword>
<comment type="catalytic activity">
    <reaction evidence="1">
        <text>ATP + protein L-histidine = ADP + protein N-phospho-L-histidine.</text>
        <dbReference type="EC" id="2.7.13.3"/>
    </reaction>
</comment>
<feature type="domain" description="PAS" evidence="14">
    <location>
        <begin position="194"/>
        <end position="264"/>
    </location>
</feature>
<keyword evidence="4" id="KW-0808">Transferase</keyword>
<dbReference type="Pfam" id="PF13185">
    <property type="entry name" value="GAF_2"/>
    <property type="match status" value="1"/>
</dbReference>
<dbReference type="SMART" id="SM00086">
    <property type="entry name" value="PAC"/>
    <property type="match status" value="4"/>
</dbReference>
<dbReference type="CDD" id="cd00130">
    <property type="entry name" value="PAS"/>
    <property type="match status" value="3"/>
</dbReference>
<evidence type="ECO:0000259" key="12">
    <source>
        <dbReference type="PROSITE" id="PS50109"/>
    </source>
</evidence>
<keyword evidence="8" id="KW-0902">Two-component regulatory system</keyword>
<dbReference type="Pfam" id="PF00072">
    <property type="entry name" value="Response_reg"/>
    <property type="match status" value="1"/>
</dbReference>
<dbReference type="InterPro" id="IPR036890">
    <property type="entry name" value="HATPase_C_sf"/>
</dbReference>
<evidence type="ECO:0000256" key="6">
    <source>
        <dbReference type="ARBA" id="ARBA00022777"/>
    </source>
</evidence>
<dbReference type="eggNOG" id="COG2203">
    <property type="taxonomic scope" value="Bacteria"/>
</dbReference>
<keyword evidence="5" id="KW-0547">Nucleotide-binding</keyword>
<dbReference type="KEGG" id="dma:DMR_41710"/>
<dbReference type="PANTHER" id="PTHR43047">
    <property type="entry name" value="TWO-COMPONENT HISTIDINE PROTEIN KINASE"/>
    <property type="match status" value="1"/>
</dbReference>
<feature type="domain" description="Response regulatory" evidence="13">
    <location>
        <begin position="1251"/>
        <end position="1368"/>
    </location>
</feature>
<evidence type="ECO:0000259" key="15">
    <source>
        <dbReference type="PROSITE" id="PS50113"/>
    </source>
</evidence>
<dbReference type="PRINTS" id="PR00344">
    <property type="entry name" value="BCTRLSENSOR"/>
</dbReference>
<dbReference type="InterPro" id="IPR005467">
    <property type="entry name" value="His_kinase_dom"/>
</dbReference>
<feature type="domain" description="PAC" evidence="15">
    <location>
        <begin position="936"/>
        <end position="987"/>
    </location>
</feature>
<dbReference type="RefSeq" id="WP_015862787.1">
    <property type="nucleotide sequence ID" value="NC_012796.1"/>
</dbReference>
<dbReference type="PROSITE" id="PS50113">
    <property type="entry name" value="PAC"/>
    <property type="match status" value="4"/>
</dbReference>
<dbReference type="CDD" id="cd00082">
    <property type="entry name" value="HisKA"/>
    <property type="match status" value="1"/>
</dbReference>
<evidence type="ECO:0000256" key="4">
    <source>
        <dbReference type="ARBA" id="ARBA00022679"/>
    </source>
</evidence>
<sequence>MAHHSLAELVDMTQVMAMAEAYHKVSGVPFGLVDAKDGTVLGGTGWQDICSKFHRIHPETMKKCQESNLQISAGIELTGKSHACRCANGLWDIGIPVMVRGEQVATLFLGQFFYVGENPDIEFFREQASKYGFEENAYLEALARVPVCEKAWVDDMLAYNQAFADFIGNLAESHLIQFEEETRRVEAERELQRRANMLQGIIDAIPSPIFAKDEDLRYTTCNTALEKLLGAKPASLLGKSVFDIYPRAQAEVYDRMDRELLQQGGVQEYEGHMANAEGSLRNILFHKAKCHDFLNDACGLVGVMTDITERKLTEDALKMSEERYRLIIDTANEGIWSMDADYHTAFVNSAMAKMLGYSVEEMLGKRVDDFFFDEDMVFHAQRMKVRQSGGDEVYERRFKRKDGSQLWTLVSAKALKDSGGSFAGSFAMFTDITDRKRAENIIQARLRLMQLAASCSLEELLIATVDEAEVLTNSKVGFYHYLDEDQKTLLLQAWSTRTIREMCQAEGIGLHYDVAKAGVWVDCILSRQAVIHNDYEALTHKKGMPEGHPPVIRELVVPVFRQNQIVAILGVGNKPIDYDNADIEAITLLADLAWDIAEHKKAEESLRSSEERLRIISDNTYDWEYWRAPDGSYLWVSPSCKTVSGYSPEDFTGDAATLIRNIVHPDDHDIWAEHVKVVDSYNPDHQELDFRIVKPTGEVVWIGHTCKPIFSDDGLFLGRRGCNRDTTERKRSEEAIRESEERYRLLFDQSPIGIVNFDNVGTIFDLNSKFAEIIGAPKDKLIGLNMPKDLTDLKLIEAVNTALAGTLGIFEGNYTSVTGRKTTPVRCMFKGIFAQDGNCLGGLAIVEDITERKQAEEVLRERELFLLETQRIARVGGWKANIETNFLFWTDEVNRIIEMPTGYKPSLSEGLSFYAPEFLPEIREMLKKVLNEGSSAELECEVITGRGTRKWTHLRAVGRIVEKGQSLVLGTFQDIDERKKVELELNNARLKAEAASKAKSEFLANMSHEIRTPLNGVLGMLQLLESTSKDAEQDEYIEAAKKSSTRLTRLLADILDLSKIEAGKMILEEADFSFVDLKESTLGLFELAVKEKGLKLDFVIDELLPARLVGDQIRLQQILFNLVGNAIKFTETGDVRVEACHLPCSNDDIQRVLFIVSDTGIGIAQGMIAQVFEPFTQAEGSYTRRFQGAGLGLSIVRKLVTQMGGSLAIDSTEGTGTTFYLSLPLKHSAPSDMNRTISRRLDNQKVHDMHRVLLVEDDEISLHTVKRMLEKSGYAVSTAQDGQIAIGCLSDPDFDLILMDVQMPVLDGVEATKLIRASGASYADIPIIAMTAYAMTGDKEKFLAAGMNDYISKPVDMAALKEVIERVMEKAAATN</sequence>
<dbReference type="SUPFAM" id="SSF47384">
    <property type="entry name" value="Homodimeric domain of signal transducing histidine kinase"/>
    <property type="match status" value="1"/>
</dbReference>
<dbReference type="SUPFAM" id="SSF52172">
    <property type="entry name" value="CheY-like"/>
    <property type="match status" value="1"/>
</dbReference>
<dbReference type="InterPro" id="IPR001610">
    <property type="entry name" value="PAC"/>
</dbReference>
<dbReference type="PROSITE" id="PS50110">
    <property type="entry name" value="RESPONSE_REGULATORY"/>
    <property type="match status" value="1"/>
</dbReference>
<dbReference type="SUPFAM" id="SSF55785">
    <property type="entry name" value="PYP-like sensor domain (PAS domain)"/>
    <property type="match status" value="5"/>
</dbReference>
<dbReference type="InterPro" id="IPR013655">
    <property type="entry name" value="PAS_fold_3"/>
</dbReference>
<dbReference type="Pfam" id="PF00512">
    <property type="entry name" value="HisKA"/>
    <property type="match status" value="1"/>
</dbReference>
<dbReference type="PROSITE" id="PS50112">
    <property type="entry name" value="PAS"/>
    <property type="match status" value="4"/>
</dbReference>
<dbReference type="InterPro" id="IPR000700">
    <property type="entry name" value="PAS-assoc_C"/>
</dbReference>
<dbReference type="PROSITE" id="PS50109">
    <property type="entry name" value="HIS_KIN"/>
    <property type="match status" value="1"/>
</dbReference>
<evidence type="ECO:0000256" key="1">
    <source>
        <dbReference type="ARBA" id="ARBA00000085"/>
    </source>
</evidence>
<evidence type="ECO:0000256" key="10">
    <source>
        <dbReference type="ARBA" id="ARBA00068150"/>
    </source>
</evidence>
<dbReference type="PANTHER" id="PTHR43047:SF64">
    <property type="entry name" value="HISTIDINE KINASE CONTAINING CHEY-HOMOLOGOUS RECEIVER DOMAIN AND PAS DOMAIN-RELATED"/>
    <property type="match status" value="1"/>
</dbReference>
<dbReference type="Pfam" id="PF08448">
    <property type="entry name" value="PAS_4"/>
    <property type="match status" value="2"/>
</dbReference>
<dbReference type="Gene3D" id="3.30.450.20">
    <property type="entry name" value="PAS domain"/>
    <property type="match status" value="5"/>
</dbReference>
<feature type="domain" description="PAS" evidence="14">
    <location>
        <begin position="739"/>
        <end position="783"/>
    </location>
</feature>
<feature type="domain" description="PAS" evidence="14">
    <location>
        <begin position="609"/>
        <end position="669"/>
    </location>
</feature>
<evidence type="ECO:0000256" key="8">
    <source>
        <dbReference type="ARBA" id="ARBA00023012"/>
    </source>
</evidence>
<dbReference type="InterPro" id="IPR036097">
    <property type="entry name" value="HisK_dim/P_sf"/>
</dbReference>
<dbReference type="EC" id="2.7.13.3" evidence="2"/>
<evidence type="ECO:0000256" key="11">
    <source>
        <dbReference type="PROSITE-ProRule" id="PRU00169"/>
    </source>
</evidence>
<dbReference type="Proteomes" id="UP000009071">
    <property type="component" value="Chromosome"/>
</dbReference>
<gene>
    <name evidence="16" type="ordered locus">DMR_41710</name>
</gene>
<dbReference type="Gene3D" id="3.30.450.40">
    <property type="match status" value="1"/>
</dbReference>
<feature type="modified residue" description="4-aspartylphosphate" evidence="11">
    <location>
        <position position="1300"/>
    </location>
</feature>
<dbReference type="GO" id="GO:0000155">
    <property type="term" value="F:phosphorelay sensor kinase activity"/>
    <property type="evidence" value="ECO:0007669"/>
    <property type="project" value="InterPro"/>
</dbReference>
<dbReference type="InterPro" id="IPR029016">
    <property type="entry name" value="GAF-like_dom_sf"/>
</dbReference>
<feature type="domain" description="PAS" evidence="14">
    <location>
        <begin position="320"/>
        <end position="375"/>
    </location>
</feature>
<keyword evidence="3 11" id="KW-0597">Phosphoprotein</keyword>
<dbReference type="Pfam" id="PF13426">
    <property type="entry name" value="PAS_9"/>
    <property type="match status" value="1"/>
</dbReference>
<evidence type="ECO:0000259" key="13">
    <source>
        <dbReference type="PROSITE" id="PS50110"/>
    </source>
</evidence>
<dbReference type="InterPro" id="IPR003661">
    <property type="entry name" value="HisK_dim/P_dom"/>
</dbReference>
<dbReference type="SUPFAM" id="SSF55781">
    <property type="entry name" value="GAF domain-like"/>
    <property type="match status" value="1"/>
</dbReference>
<dbReference type="STRING" id="573370.DMR_41710"/>
<evidence type="ECO:0000256" key="7">
    <source>
        <dbReference type="ARBA" id="ARBA00022840"/>
    </source>
</evidence>
<feature type="domain" description="Histidine kinase" evidence="12">
    <location>
        <begin position="1005"/>
        <end position="1227"/>
    </location>
</feature>
<feature type="domain" description="PAC" evidence="15">
    <location>
        <begin position="267"/>
        <end position="319"/>
    </location>
</feature>
<dbReference type="EMBL" id="AP010904">
    <property type="protein sequence ID" value="BAH77662.1"/>
    <property type="molecule type" value="Genomic_DNA"/>
</dbReference>
<organism evidence="16 17">
    <name type="scientific">Solidesulfovibrio magneticus (strain ATCC 700980 / DSM 13731 / RS-1)</name>
    <name type="common">Desulfovibrio magneticus</name>
    <dbReference type="NCBI Taxonomy" id="573370"/>
    <lineage>
        <taxon>Bacteria</taxon>
        <taxon>Pseudomonadati</taxon>
        <taxon>Thermodesulfobacteriota</taxon>
        <taxon>Desulfovibrionia</taxon>
        <taxon>Desulfovibrionales</taxon>
        <taxon>Desulfovibrionaceae</taxon>
        <taxon>Solidesulfovibrio</taxon>
    </lineage>
</organism>
<evidence type="ECO:0000313" key="16">
    <source>
        <dbReference type="EMBL" id="BAH77662.1"/>
    </source>
</evidence>
<dbReference type="Gene3D" id="3.30.565.10">
    <property type="entry name" value="Histidine kinase-like ATPase, C-terminal domain"/>
    <property type="match status" value="1"/>
</dbReference>
<dbReference type="InterPro" id="IPR004358">
    <property type="entry name" value="Sig_transdc_His_kin-like_C"/>
</dbReference>
<dbReference type="SUPFAM" id="SSF55874">
    <property type="entry name" value="ATPase domain of HSP90 chaperone/DNA topoisomerase II/histidine kinase"/>
    <property type="match status" value="1"/>
</dbReference>
<dbReference type="GO" id="GO:0005524">
    <property type="term" value="F:ATP binding"/>
    <property type="evidence" value="ECO:0007669"/>
    <property type="project" value="UniProtKB-KW"/>
</dbReference>
<dbReference type="InterPro" id="IPR018771">
    <property type="entry name" value="PocR_dom"/>
</dbReference>
<dbReference type="SMART" id="SM00091">
    <property type="entry name" value="PAS"/>
    <property type="match status" value="4"/>
</dbReference>
<dbReference type="FunFam" id="1.10.287.130:FF:000002">
    <property type="entry name" value="Two-component osmosensing histidine kinase"/>
    <property type="match status" value="1"/>
</dbReference>
<dbReference type="InterPro" id="IPR011006">
    <property type="entry name" value="CheY-like_superfamily"/>
</dbReference>
<protein>
    <recommendedName>
        <fullName evidence="10">Sensory/regulatory protein RpfC</fullName>
        <ecNumber evidence="2">2.7.13.3</ecNumber>
    </recommendedName>
</protein>
<feature type="domain" description="PAC" evidence="15">
    <location>
        <begin position="392"/>
        <end position="444"/>
    </location>
</feature>
<dbReference type="InterPro" id="IPR000014">
    <property type="entry name" value="PAS"/>
</dbReference>
<dbReference type="Pfam" id="PF08447">
    <property type="entry name" value="PAS_3"/>
    <property type="match status" value="1"/>
</dbReference>
<evidence type="ECO:0000259" key="14">
    <source>
        <dbReference type="PROSITE" id="PS50112"/>
    </source>
</evidence>
<dbReference type="Gene3D" id="3.40.50.2300">
    <property type="match status" value="1"/>
</dbReference>
<dbReference type="Pfam" id="PF02518">
    <property type="entry name" value="HATPase_c"/>
    <property type="match status" value="1"/>
</dbReference>
<dbReference type="eggNOG" id="COG2205">
    <property type="taxonomic scope" value="Bacteria"/>
</dbReference>
<accession>C4XPW2</accession>
<dbReference type="SMART" id="SM00388">
    <property type="entry name" value="HisKA"/>
    <property type="match status" value="1"/>
</dbReference>
<dbReference type="SMART" id="SM00387">
    <property type="entry name" value="HATPase_c"/>
    <property type="match status" value="1"/>
</dbReference>
<evidence type="ECO:0000313" key="17">
    <source>
        <dbReference type="Proteomes" id="UP000009071"/>
    </source>
</evidence>
<dbReference type="InterPro" id="IPR013656">
    <property type="entry name" value="PAS_4"/>
</dbReference>
<dbReference type="NCBIfam" id="TIGR00229">
    <property type="entry name" value="sensory_box"/>
    <property type="match status" value="5"/>
</dbReference>
<evidence type="ECO:0000256" key="3">
    <source>
        <dbReference type="ARBA" id="ARBA00022553"/>
    </source>
</evidence>
<evidence type="ECO:0000256" key="2">
    <source>
        <dbReference type="ARBA" id="ARBA00012438"/>
    </source>
</evidence>
<evidence type="ECO:0000256" key="5">
    <source>
        <dbReference type="ARBA" id="ARBA00022741"/>
    </source>
</evidence>
<name>C4XPW2_SOLM1</name>
<comment type="subunit">
    <text evidence="9">At low DSF concentrations, interacts with RpfF.</text>
</comment>
<keyword evidence="7" id="KW-0067">ATP-binding</keyword>
<dbReference type="eggNOG" id="COG0642">
    <property type="taxonomic scope" value="Bacteria"/>
</dbReference>
<dbReference type="InterPro" id="IPR003018">
    <property type="entry name" value="GAF"/>
</dbReference>
<dbReference type="FunFam" id="3.30.565.10:FF:000010">
    <property type="entry name" value="Sensor histidine kinase RcsC"/>
    <property type="match status" value="1"/>
</dbReference>
<dbReference type="OrthoDB" id="5290456at2"/>
<evidence type="ECO:0000256" key="9">
    <source>
        <dbReference type="ARBA" id="ARBA00064003"/>
    </source>
</evidence>
<dbReference type="InterPro" id="IPR003594">
    <property type="entry name" value="HATPase_dom"/>
</dbReference>
<dbReference type="CDD" id="cd17546">
    <property type="entry name" value="REC_hyHK_CKI1_RcsC-like"/>
    <property type="match status" value="1"/>
</dbReference>
<dbReference type="InterPro" id="IPR035965">
    <property type="entry name" value="PAS-like_dom_sf"/>
</dbReference>
<dbReference type="InterPro" id="IPR001789">
    <property type="entry name" value="Sig_transdc_resp-reg_receiver"/>
</dbReference>
<keyword evidence="6" id="KW-0418">Kinase</keyword>
<dbReference type="eggNOG" id="COG3829">
    <property type="taxonomic scope" value="Bacteria"/>
</dbReference>
<dbReference type="SMART" id="SM00065">
    <property type="entry name" value="GAF"/>
    <property type="match status" value="1"/>
</dbReference>
<dbReference type="SMART" id="SM00448">
    <property type="entry name" value="REC"/>
    <property type="match status" value="1"/>
</dbReference>
<dbReference type="Pfam" id="PF10114">
    <property type="entry name" value="PocR"/>
    <property type="match status" value="1"/>
</dbReference>